<dbReference type="PANTHER" id="PTHR33376">
    <property type="match status" value="1"/>
</dbReference>
<dbReference type="Proteomes" id="UP000230282">
    <property type="component" value="Unassembled WGS sequence"/>
</dbReference>
<dbReference type="InterPro" id="IPR004682">
    <property type="entry name" value="TRAP_DctP"/>
</dbReference>
<dbReference type="InterPro" id="IPR038404">
    <property type="entry name" value="TRAP_DctP_sf"/>
</dbReference>
<reference evidence="3 4" key="1">
    <citation type="submission" date="2017-11" db="EMBL/GenBank/DDBJ databases">
        <title>Reclassification of Bisgaard taxon 5 as Caviibacterium pharyngocola gen. nov., sp. nov.</title>
        <authorList>
            <person name="Christensen H."/>
        </authorList>
    </citation>
    <scope>NUCLEOTIDE SEQUENCE [LARGE SCALE GENOMIC DNA]</scope>
    <source>
        <strain evidence="3 4">7_3</strain>
    </source>
</reference>
<dbReference type="NCBIfam" id="TIGR00787">
    <property type="entry name" value="dctP"/>
    <property type="match status" value="1"/>
</dbReference>
<organism evidence="3 4">
    <name type="scientific">Caviibacterium pharyngocola</name>
    <dbReference type="NCBI Taxonomy" id="28159"/>
    <lineage>
        <taxon>Bacteria</taxon>
        <taxon>Pseudomonadati</taxon>
        <taxon>Pseudomonadota</taxon>
        <taxon>Gammaproteobacteria</taxon>
        <taxon>Pasteurellales</taxon>
        <taxon>Pasteurellaceae</taxon>
        <taxon>Caviibacterium</taxon>
    </lineage>
</organism>
<dbReference type="GO" id="GO:0030246">
    <property type="term" value="F:carbohydrate binding"/>
    <property type="evidence" value="ECO:0007669"/>
    <property type="project" value="TreeGrafter"/>
</dbReference>
<dbReference type="Gene3D" id="3.40.190.170">
    <property type="entry name" value="Bacterial extracellular solute-binding protein, family 7"/>
    <property type="match status" value="1"/>
</dbReference>
<evidence type="ECO:0000256" key="1">
    <source>
        <dbReference type="ARBA" id="ARBA00022729"/>
    </source>
</evidence>
<dbReference type="OrthoDB" id="8690069at2"/>
<evidence type="ECO:0000256" key="2">
    <source>
        <dbReference type="SAM" id="SignalP"/>
    </source>
</evidence>
<dbReference type="CDD" id="cd13671">
    <property type="entry name" value="PBP2_TRAP_SBP_like_3"/>
    <property type="match status" value="1"/>
</dbReference>
<feature type="chain" id="PRO_5014799232" description="C4-dicarboxylate ABC transporter substrate-binding protein" evidence="2">
    <location>
        <begin position="27"/>
        <end position="328"/>
    </location>
</feature>
<accession>A0A2M8RT18</accession>
<keyword evidence="4" id="KW-1185">Reference proteome</keyword>
<name>A0A2M8RT18_9PAST</name>
<dbReference type="Pfam" id="PF03480">
    <property type="entry name" value="DctP"/>
    <property type="match status" value="1"/>
</dbReference>
<dbReference type="GO" id="GO:0055085">
    <property type="term" value="P:transmembrane transport"/>
    <property type="evidence" value="ECO:0007669"/>
    <property type="project" value="InterPro"/>
</dbReference>
<dbReference type="AlphaFoldDB" id="A0A2M8RT18"/>
<protein>
    <recommendedName>
        <fullName evidence="5">C4-dicarboxylate ABC transporter substrate-binding protein</fullName>
    </recommendedName>
</protein>
<dbReference type="EMBL" id="PHGZ01000031">
    <property type="protein sequence ID" value="PJG82035.1"/>
    <property type="molecule type" value="Genomic_DNA"/>
</dbReference>
<sequence>MKFRKLVLSTLCIALPALSVSTNAFAEKVTLKLAHNLDQSHVIHKALDYMAKEVQEKSNGDLKIRIYPNRQMGDARETIELLQNDALDMTKANSSELEPFVKEMAVFTCPYLFNDDNHFKKVLYGPVGKTITDKTQSSGFMVLSSYVGGSRNFYTKKPIYSAADLKGMKIRVISTPTTNRIIELLGASPVPIPLGEVYTALQQGVIDGAENNIPSYTSTRHMEVAKFFTENQHTSMPDYLVISNKIWNKLDEKQRAILLEAAKESEIYQQKLWDEETVKARQQAEQNGTTFIQTDKQPFREALKPLYEEFTKNPNYSKIIADIEVAGK</sequence>
<dbReference type="NCBIfam" id="NF037995">
    <property type="entry name" value="TRAP_S1"/>
    <property type="match status" value="1"/>
</dbReference>
<dbReference type="InterPro" id="IPR018389">
    <property type="entry name" value="DctP_fam"/>
</dbReference>
<feature type="signal peptide" evidence="2">
    <location>
        <begin position="1"/>
        <end position="26"/>
    </location>
</feature>
<dbReference type="PIRSF" id="PIRSF006470">
    <property type="entry name" value="DctB"/>
    <property type="match status" value="1"/>
</dbReference>
<dbReference type="PANTHER" id="PTHR33376:SF2">
    <property type="entry name" value="DICARBOXYLATE-BINDING PERIPLASMIC PROTEIN"/>
    <property type="match status" value="1"/>
</dbReference>
<keyword evidence="1 2" id="KW-0732">Signal</keyword>
<dbReference type="RefSeq" id="WP_100297581.1">
    <property type="nucleotide sequence ID" value="NZ_PHGZ01000031.1"/>
</dbReference>
<proteinExistence type="predicted"/>
<dbReference type="GO" id="GO:0030288">
    <property type="term" value="C:outer membrane-bounded periplasmic space"/>
    <property type="evidence" value="ECO:0007669"/>
    <property type="project" value="InterPro"/>
</dbReference>
<evidence type="ECO:0000313" key="4">
    <source>
        <dbReference type="Proteomes" id="UP000230282"/>
    </source>
</evidence>
<comment type="caution">
    <text evidence="3">The sequence shown here is derived from an EMBL/GenBank/DDBJ whole genome shotgun (WGS) entry which is preliminary data.</text>
</comment>
<evidence type="ECO:0008006" key="5">
    <source>
        <dbReference type="Google" id="ProtNLM"/>
    </source>
</evidence>
<gene>
    <name evidence="3" type="ORF">CVP04_11125</name>
</gene>
<evidence type="ECO:0000313" key="3">
    <source>
        <dbReference type="EMBL" id="PJG82035.1"/>
    </source>
</evidence>